<sequence>MASGSVTVKTLNGAHQASASSLCVIEGSALDGLVKSSAVVELRVRGRYWRMIQKQLQKAEEEKSRGKAPSFLIVRPNLDRLMKDEAISPVEKPCVMQCITDLQVGTLFGIAPLHPSPPRVHVVFKRHSLPGGETTFEQSFPLSKWQLESAFMQMRRIEDLVRLLKRLERCLRQLDLNRYVALPADSGADQRERQFLRESLHSALSLTPFPKALAVEKRLMQGIRSWRRLSLSPPAVTFELEPQVAPSAGGGADAGGPPGGVLVSPCWCPKGVRATVSFTVEVMDCVAVKEATHKWMDGLLCNAMRRSMILSCFFFVVLWSRILEL</sequence>
<dbReference type="Proteomes" id="UP000041254">
    <property type="component" value="Unassembled WGS sequence"/>
</dbReference>
<dbReference type="AlphaFoldDB" id="A0A0G4H293"/>
<evidence type="ECO:0000313" key="1">
    <source>
        <dbReference type="EMBL" id="CEM37656.1"/>
    </source>
</evidence>
<evidence type="ECO:0000313" key="2">
    <source>
        <dbReference type="Proteomes" id="UP000041254"/>
    </source>
</evidence>
<reference evidence="1 2" key="1">
    <citation type="submission" date="2014-11" db="EMBL/GenBank/DDBJ databases">
        <authorList>
            <person name="Zhu J."/>
            <person name="Qi W."/>
            <person name="Song R."/>
        </authorList>
    </citation>
    <scope>NUCLEOTIDE SEQUENCE [LARGE SCALE GENOMIC DNA]</scope>
</reference>
<proteinExistence type="predicted"/>
<protein>
    <submittedName>
        <fullName evidence="1">Uncharacterized protein</fullName>
    </submittedName>
</protein>
<gene>
    <name evidence="1" type="ORF">Vbra_19354</name>
</gene>
<name>A0A0G4H293_VITBC</name>
<accession>A0A0G4H293</accession>
<keyword evidence="2" id="KW-1185">Reference proteome</keyword>
<organism evidence="1 2">
    <name type="scientific">Vitrella brassicaformis (strain CCMP3155)</name>
    <dbReference type="NCBI Taxonomy" id="1169540"/>
    <lineage>
        <taxon>Eukaryota</taxon>
        <taxon>Sar</taxon>
        <taxon>Alveolata</taxon>
        <taxon>Colpodellida</taxon>
        <taxon>Vitrellaceae</taxon>
        <taxon>Vitrella</taxon>
    </lineage>
</organism>
<dbReference type="EMBL" id="CDMY01000947">
    <property type="protein sequence ID" value="CEM37656.1"/>
    <property type="molecule type" value="Genomic_DNA"/>
</dbReference>
<dbReference type="InParanoid" id="A0A0G4H293"/>
<dbReference type="VEuPathDB" id="CryptoDB:Vbra_19354"/>